<accession>X0XA87</accession>
<reference evidence="1" key="1">
    <citation type="journal article" date="2014" name="Front. Microbiol.">
        <title>High frequency of phylogenetically diverse reductive dehalogenase-homologous genes in deep subseafloor sedimentary metagenomes.</title>
        <authorList>
            <person name="Kawai M."/>
            <person name="Futagami T."/>
            <person name="Toyoda A."/>
            <person name="Takaki Y."/>
            <person name="Nishi S."/>
            <person name="Hori S."/>
            <person name="Arai W."/>
            <person name="Tsubouchi T."/>
            <person name="Morono Y."/>
            <person name="Uchiyama I."/>
            <person name="Ito T."/>
            <person name="Fujiyama A."/>
            <person name="Inagaki F."/>
            <person name="Takami H."/>
        </authorList>
    </citation>
    <scope>NUCLEOTIDE SEQUENCE</scope>
    <source>
        <strain evidence="1">Expedition CK06-06</strain>
    </source>
</reference>
<comment type="caution">
    <text evidence="1">The sequence shown here is derived from an EMBL/GenBank/DDBJ whole genome shotgun (WGS) entry which is preliminary data.</text>
</comment>
<organism evidence="1">
    <name type="scientific">marine sediment metagenome</name>
    <dbReference type="NCBI Taxonomy" id="412755"/>
    <lineage>
        <taxon>unclassified sequences</taxon>
        <taxon>metagenomes</taxon>
        <taxon>ecological metagenomes</taxon>
    </lineage>
</organism>
<sequence length="132" mass="15557">QGTYRHRKRSGEPYVESGTLRSRMIRKRTAGEVTGTSRRVTLRLKFGRPPKYTEEVIRKMIAREMRKGRTFKQAQRKVYRQANYSREMREQAQRDLTVVAGGEMRSLRVFMRKKLGKKLSARGGKMITRISY</sequence>
<protein>
    <submittedName>
        <fullName evidence="1">Uncharacterized protein</fullName>
    </submittedName>
</protein>
<gene>
    <name evidence="1" type="ORF">S01H1_49389</name>
</gene>
<name>X0XA87_9ZZZZ</name>
<dbReference type="EMBL" id="BARS01031768">
    <property type="protein sequence ID" value="GAG21866.1"/>
    <property type="molecule type" value="Genomic_DNA"/>
</dbReference>
<dbReference type="AlphaFoldDB" id="X0XA87"/>
<evidence type="ECO:0000313" key="1">
    <source>
        <dbReference type="EMBL" id="GAG21866.1"/>
    </source>
</evidence>
<proteinExistence type="predicted"/>
<feature type="non-terminal residue" evidence="1">
    <location>
        <position position="1"/>
    </location>
</feature>